<feature type="region of interest" description="Disordered" evidence="4">
    <location>
        <begin position="1198"/>
        <end position="1337"/>
    </location>
</feature>
<dbReference type="STRING" id="214684.Q5KM40"/>
<evidence type="ECO:0000313" key="6">
    <source>
        <dbReference type="EMBL" id="AAW41579.2"/>
    </source>
</evidence>
<dbReference type="InterPro" id="IPR001789">
    <property type="entry name" value="Sig_transdc_resp-reg_receiver"/>
</dbReference>
<proteinExistence type="predicted"/>
<dbReference type="Gene3D" id="3.40.50.2300">
    <property type="match status" value="1"/>
</dbReference>
<feature type="region of interest" description="Disordered" evidence="4">
    <location>
        <begin position="658"/>
        <end position="680"/>
    </location>
</feature>
<feature type="region of interest" description="Disordered" evidence="4">
    <location>
        <begin position="385"/>
        <end position="408"/>
    </location>
</feature>
<evidence type="ECO:0000313" key="7">
    <source>
        <dbReference type="Proteomes" id="UP000002149"/>
    </source>
</evidence>
<feature type="compositionally biased region" description="Polar residues" evidence="4">
    <location>
        <begin position="1314"/>
        <end position="1328"/>
    </location>
</feature>
<reference evidence="6 7" key="1">
    <citation type="journal article" date="2005" name="Science">
        <title>The genome of the basidiomycetous yeast and human pathogen Cryptococcus neoformans.</title>
        <authorList>
            <person name="Loftus B.J."/>
            <person name="Fung E."/>
            <person name="Roncaglia P."/>
            <person name="Rowley D."/>
            <person name="Amedeo P."/>
            <person name="Bruno D."/>
            <person name="Vamathevan J."/>
            <person name="Miranda M."/>
            <person name="Anderson I.J."/>
            <person name="Fraser J.A."/>
            <person name="Allen J.E."/>
            <person name="Bosdet I.E."/>
            <person name="Brent M.R."/>
            <person name="Chiu R."/>
            <person name="Doering T.L."/>
            <person name="Donlin M.J."/>
            <person name="D'Souza C.A."/>
            <person name="Fox D.S."/>
            <person name="Grinberg V."/>
            <person name="Fu J."/>
            <person name="Fukushima M."/>
            <person name="Haas B.J."/>
            <person name="Huang J.C."/>
            <person name="Janbon G."/>
            <person name="Jones S.J."/>
            <person name="Koo H.L."/>
            <person name="Krzywinski M.I."/>
            <person name="Kwon-Chung J.K."/>
            <person name="Lengeler K.B."/>
            <person name="Maiti R."/>
            <person name="Marra M.A."/>
            <person name="Marra R.E."/>
            <person name="Mathewson C.A."/>
            <person name="Mitchell T.G."/>
            <person name="Pertea M."/>
            <person name="Riggs F.R."/>
            <person name="Salzberg S.L."/>
            <person name="Schein J.E."/>
            <person name="Shvartsbeyn A."/>
            <person name="Shin H."/>
            <person name="Shumway M."/>
            <person name="Specht C.A."/>
            <person name="Suh B.B."/>
            <person name="Tenney A."/>
            <person name="Utterback T.R."/>
            <person name="Wickes B.L."/>
            <person name="Wortman J.R."/>
            <person name="Wye N.H."/>
            <person name="Kronstad J.W."/>
            <person name="Lodge J.K."/>
            <person name="Heitman J."/>
            <person name="Davis R.W."/>
            <person name="Fraser C.M."/>
            <person name="Hyman R.W."/>
        </authorList>
    </citation>
    <scope>NUCLEOTIDE SEQUENCE [LARGE SCALE GENOMIC DNA]</scope>
    <source>
        <strain evidence="7">JEC21 / ATCC MYA-565</strain>
    </source>
</reference>
<protein>
    <submittedName>
        <fullName evidence="6">Two-component response regulator, putative</fullName>
    </submittedName>
</protein>
<dbReference type="GO" id="GO:0000156">
    <property type="term" value="F:phosphorelay response regulator activity"/>
    <property type="evidence" value="ECO:0000318"/>
    <property type="project" value="GO_Central"/>
</dbReference>
<dbReference type="OrthoDB" id="21225at2759"/>
<dbReference type="Pfam" id="PF00072">
    <property type="entry name" value="Response_reg"/>
    <property type="match status" value="1"/>
</dbReference>
<feature type="compositionally biased region" description="Polar residues" evidence="4">
    <location>
        <begin position="1206"/>
        <end position="1219"/>
    </location>
</feature>
<dbReference type="CDD" id="cd17546">
    <property type="entry name" value="REC_hyHK_CKI1_RcsC-like"/>
    <property type="match status" value="1"/>
</dbReference>
<feature type="compositionally biased region" description="Polar residues" evidence="4">
    <location>
        <begin position="906"/>
        <end position="926"/>
    </location>
</feature>
<keyword evidence="7" id="KW-1185">Reference proteome</keyword>
<feature type="region of interest" description="Disordered" evidence="4">
    <location>
        <begin position="840"/>
        <end position="1009"/>
    </location>
</feature>
<feature type="compositionally biased region" description="Basic and acidic residues" evidence="4">
    <location>
        <begin position="1294"/>
        <end position="1313"/>
    </location>
</feature>
<dbReference type="HOGENOM" id="CLU_004854_0_0_1"/>
<dbReference type="PANTHER" id="PTHR45339">
    <property type="entry name" value="HYBRID SIGNAL TRANSDUCTION HISTIDINE KINASE J"/>
    <property type="match status" value="1"/>
</dbReference>
<feature type="domain" description="Response regulatory" evidence="5">
    <location>
        <begin position="1035"/>
        <end position="1182"/>
    </location>
</feature>
<name>Q5KM40_CRYD1</name>
<dbReference type="FunFam" id="3.40.50.2300:FF:000146">
    <property type="entry name" value="Putative two-component response regulator SSK1p"/>
    <property type="match status" value="1"/>
</dbReference>
<dbReference type="KEGG" id="cne:CNB03090"/>
<dbReference type="InParanoid" id="Q5KM40"/>
<organism evidence="6 7">
    <name type="scientific">Cryptococcus deneoformans (strain JEC21 / ATCC MYA-565)</name>
    <name type="common">Cryptococcus neoformans var. neoformans serotype D</name>
    <dbReference type="NCBI Taxonomy" id="214684"/>
    <lineage>
        <taxon>Eukaryota</taxon>
        <taxon>Fungi</taxon>
        <taxon>Dikarya</taxon>
        <taxon>Basidiomycota</taxon>
        <taxon>Agaricomycotina</taxon>
        <taxon>Tremellomycetes</taxon>
        <taxon>Tremellales</taxon>
        <taxon>Cryptococcaceae</taxon>
        <taxon>Cryptococcus</taxon>
        <taxon>Cryptococcus neoformans species complex</taxon>
    </lineage>
</organism>
<dbReference type="SMART" id="SM00448">
    <property type="entry name" value="REC"/>
    <property type="match status" value="1"/>
</dbReference>
<dbReference type="eggNOG" id="KOG0519">
    <property type="taxonomic scope" value="Eukaryota"/>
</dbReference>
<dbReference type="RefSeq" id="XP_024512159.1">
    <property type="nucleotide sequence ID" value="XM_024656542.1"/>
</dbReference>
<evidence type="ECO:0000256" key="4">
    <source>
        <dbReference type="SAM" id="MobiDB-lite"/>
    </source>
</evidence>
<dbReference type="InterPro" id="IPR011006">
    <property type="entry name" value="CheY-like_superfamily"/>
</dbReference>
<keyword evidence="2" id="KW-0902">Two-component regulatory system</keyword>
<feature type="modified residue" description="4-aspartylphosphate" evidence="3">
    <location>
        <position position="1084"/>
    </location>
</feature>
<dbReference type="PANTHER" id="PTHR45339:SF1">
    <property type="entry name" value="HYBRID SIGNAL TRANSDUCTION HISTIDINE KINASE J"/>
    <property type="match status" value="1"/>
</dbReference>
<dbReference type="SUPFAM" id="SSF52172">
    <property type="entry name" value="CheY-like"/>
    <property type="match status" value="1"/>
</dbReference>
<dbReference type="VEuPathDB" id="FungiDB:CNB03090"/>
<accession>Q55XV3</accession>
<evidence type="ECO:0000256" key="1">
    <source>
        <dbReference type="ARBA" id="ARBA00022553"/>
    </source>
</evidence>
<feature type="compositionally biased region" description="Basic and acidic residues" evidence="4">
    <location>
        <begin position="995"/>
        <end position="1009"/>
    </location>
</feature>
<evidence type="ECO:0000256" key="3">
    <source>
        <dbReference type="PROSITE-ProRule" id="PRU00169"/>
    </source>
</evidence>
<feature type="compositionally biased region" description="Basic and acidic residues" evidence="4">
    <location>
        <begin position="875"/>
        <end position="892"/>
    </location>
</feature>
<evidence type="ECO:0000256" key="2">
    <source>
        <dbReference type="ARBA" id="ARBA00023012"/>
    </source>
</evidence>
<feature type="compositionally biased region" description="Low complexity" evidence="4">
    <location>
        <begin position="389"/>
        <end position="407"/>
    </location>
</feature>
<evidence type="ECO:0000259" key="5">
    <source>
        <dbReference type="PROSITE" id="PS50110"/>
    </source>
</evidence>
<dbReference type="GO" id="GO:0030295">
    <property type="term" value="F:protein kinase activator activity"/>
    <property type="evidence" value="ECO:0000318"/>
    <property type="project" value="GO_Central"/>
</dbReference>
<feature type="region of interest" description="Disordered" evidence="4">
    <location>
        <begin position="21"/>
        <end position="140"/>
    </location>
</feature>
<feature type="compositionally biased region" description="Low complexity" evidence="4">
    <location>
        <begin position="844"/>
        <end position="856"/>
    </location>
</feature>
<dbReference type="Proteomes" id="UP000002149">
    <property type="component" value="Chromosome 2"/>
</dbReference>
<feature type="compositionally biased region" description="Low complexity" evidence="4">
    <location>
        <begin position="661"/>
        <end position="678"/>
    </location>
</feature>
<gene>
    <name evidence="6" type="ordered locus">CNB03090</name>
</gene>
<keyword evidence="1 3" id="KW-0597">Phosphoprotein</keyword>
<dbReference type="EMBL" id="AE017342">
    <property type="protein sequence ID" value="AAW41579.2"/>
    <property type="molecule type" value="Genomic_DNA"/>
</dbReference>
<feature type="compositionally biased region" description="Low complexity" evidence="4">
    <location>
        <begin position="48"/>
        <end position="65"/>
    </location>
</feature>
<sequence length="1337" mass="143799">MGLIWSSLAHLAQPCYLPRASARDSHPHRPLSHPTAAPDMWGSNASTAASESTDSLSPSPSQSAAVEFPLPMSASSSSTSSQPLFDWPVSKPTSPRTRTDPFDTFDPVSSSSEDDPVPQETRRAGHHRSVTDPLLRDGQPLDMEFTTAGPPVQGYDFEQPPTFSRALSSPLPAKVGSLRHPMPFTIGGLGSRNVNSAHRPLPTTPLHSISVELADSLQSAIQTLLHLSPPHLLDSAKEQYSGCAVQIPATSLSALLTSMRSLNFLSAHAEELVDMGAGGDQIVLHREDFDIGELLQNVADMLSGEAAEKRIDFVLFHGDVAMKHVSVYGDSDGISYALSHVIRQILAVANYDDTIELGLQVIPQSPSLISAVGLPIASVDVSGGGGGKSASTSRSGSPSNSLSRSNSAQDGPLLCVFEIVHNIYQPPPSSASATPKAELNPFTHLAEESESLRPRLDTAFCKNLLRRQNAVLKVDVPPSSPLGSGMPRRAYMLSVLLPRGKPITEPAILSKEEQEVRQPFSSRLLAREPTLNELSEFAESLRGRKVFIHANLSSVFARHLTSYLAAWGMDISHLPTDGDEADKTKDLAAKRDSAYTGSMGVLDGSTSSAETPYSVKPIGMTAVQPGHFVIVDDDIAVLRRELARIRAGLLPIPLKPRLSKRPTMTSRTRSSPSVRQVPPRSPGAVLIHFTSLANYNRVKDVIASFVGAPGLTNAETYVQPEVMVIPKPVGPRRFLTALHTAVKQPMVDPFFSPIATSPRSPGGGYFGGLRTPTERESGFFDSVAEEPHEEADPRPDYGTVQKARSPLGEFPPSAAQIVRTNQGLHLSLPTPNEIVTTPAPEYFSGASKSPSSGASGIVMQSPDGRPFGMFFEPPIKNERRGSTHRTPSDSIRRKQANRRASASDEPFSSPSTALPPRRSSTISTAGNEEHRSSPIANVTDRPTHSRVNSRRKNNLPATEEPILAVGRAKGRERSETVTKGGDSGSRKGTPAASPRTEEKKELERGEKAVMPKSVAPLTAPAKKNAKVDVVVPPINVLIVEDNPINQNILSMFLRKKKIKNSSAKDGAEAVEKWRTGGFHLILMDIQLPVMDGIAATKEIRRLERHNNIGVFPSTPAAELPRGPNVADSPAPSSPFRSSVIIVALTASSLQSDRVAALAAGCNDFLTKPVSLKWLDKKIVEWGCMQALIDFDGWRRWKSSDTKNPSETKQGFSVGPQQAARSLASRLRIERKGSRSPAAPVSTPRLNLQSATPDRPETPADSTSQMPKAPPVAASDPPLSPKSLNKTINDVFEQADARLENAREEQGVSSRKENASLTDSTNTTITIAPSKTYPAPPS</sequence>
<dbReference type="GeneID" id="3255736"/>
<accession>Q5KM40</accession>
<dbReference type="PaxDb" id="214684-Q5KM40"/>
<dbReference type="PROSITE" id="PS50110">
    <property type="entry name" value="RESPONSE_REGULATORY"/>
    <property type="match status" value="1"/>
</dbReference>
<dbReference type="GO" id="GO:0007234">
    <property type="term" value="P:osmosensory signaling via phosphorelay pathway"/>
    <property type="evidence" value="ECO:0000318"/>
    <property type="project" value="GO_Central"/>
</dbReference>